<sequence length="121" mass="13972">MAKILIVDDEEGIRMLYSMELQDEGYEVITLPDGKDLLEVVDREHPDCIVLDIKMREYSGLDLLQQLRKKYYDLPVILNSAYSSFKVDLKAVAADYYVVKSSDLTELKEKLKIALETKLPR</sequence>
<feature type="domain" description="Response regulatory" evidence="3">
    <location>
        <begin position="3"/>
        <end position="115"/>
    </location>
</feature>
<feature type="modified residue" description="4-aspartylphosphate" evidence="2">
    <location>
        <position position="52"/>
    </location>
</feature>
<keyword evidence="1 2" id="KW-0597">Phosphoprotein</keyword>
<dbReference type="InterPro" id="IPR050595">
    <property type="entry name" value="Bact_response_regulator"/>
</dbReference>
<dbReference type="Pfam" id="PF00072">
    <property type="entry name" value="Response_reg"/>
    <property type="match status" value="1"/>
</dbReference>
<dbReference type="InterPro" id="IPR001789">
    <property type="entry name" value="Sig_transdc_resp-reg_receiver"/>
</dbReference>
<name>A0A7C4ATB5_9BACT</name>
<gene>
    <name evidence="4" type="ORF">ENV54_11685</name>
</gene>
<dbReference type="EMBL" id="DTGT01000382">
    <property type="protein sequence ID" value="HGH61943.1"/>
    <property type="molecule type" value="Genomic_DNA"/>
</dbReference>
<dbReference type="SMART" id="SM00448">
    <property type="entry name" value="REC"/>
    <property type="match status" value="1"/>
</dbReference>
<reference evidence="4" key="1">
    <citation type="journal article" date="2020" name="mSystems">
        <title>Genome- and Community-Level Interaction Insights into Carbon Utilization and Element Cycling Functions of Hydrothermarchaeota in Hydrothermal Sediment.</title>
        <authorList>
            <person name="Zhou Z."/>
            <person name="Liu Y."/>
            <person name="Xu W."/>
            <person name="Pan J."/>
            <person name="Luo Z.H."/>
            <person name="Li M."/>
        </authorList>
    </citation>
    <scope>NUCLEOTIDE SEQUENCE [LARGE SCALE GENOMIC DNA]</scope>
    <source>
        <strain evidence="4">SpSt-769</strain>
    </source>
</reference>
<evidence type="ECO:0000259" key="3">
    <source>
        <dbReference type="PROSITE" id="PS50110"/>
    </source>
</evidence>
<protein>
    <submittedName>
        <fullName evidence="4">Response regulator</fullName>
    </submittedName>
</protein>
<organism evidence="4">
    <name type="scientific">Desulfomonile tiedjei</name>
    <dbReference type="NCBI Taxonomy" id="2358"/>
    <lineage>
        <taxon>Bacteria</taxon>
        <taxon>Pseudomonadati</taxon>
        <taxon>Thermodesulfobacteriota</taxon>
        <taxon>Desulfomonilia</taxon>
        <taxon>Desulfomonilales</taxon>
        <taxon>Desulfomonilaceae</taxon>
        <taxon>Desulfomonile</taxon>
    </lineage>
</organism>
<accession>A0A7C4ATB5</accession>
<evidence type="ECO:0000256" key="2">
    <source>
        <dbReference type="PROSITE-ProRule" id="PRU00169"/>
    </source>
</evidence>
<dbReference type="PANTHER" id="PTHR44591">
    <property type="entry name" value="STRESS RESPONSE REGULATOR PROTEIN 1"/>
    <property type="match status" value="1"/>
</dbReference>
<dbReference type="AlphaFoldDB" id="A0A7C4ATB5"/>
<dbReference type="PANTHER" id="PTHR44591:SF18">
    <property type="entry name" value="REGULATORY PROTEIN"/>
    <property type="match status" value="1"/>
</dbReference>
<dbReference type="GO" id="GO:0000160">
    <property type="term" value="P:phosphorelay signal transduction system"/>
    <property type="evidence" value="ECO:0007669"/>
    <property type="project" value="InterPro"/>
</dbReference>
<evidence type="ECO:0000256" key="1">
    <source>
        <dbReference type="ARBA" id="ARBA00022553"/>
    </source>
</evidence>
<dbReference type="SUPFAM" id="SSF52172">
    <property type="entry name" value="CheY-like"/>
    <property type="match status" value="1"/>
</dbReference>
<proteinExistence type="predicted"/>
<evidence type="ECO:0000313" key="4">
    <source>
        <dbReference type="EMBL" id="HGH61943.1"/>
    </source>
</evidence>
<dbReference type="PROSITE" id="PS50110">
    <property type="entry name" value="RESPONSE_REGULATORY"/>
    <property type="match status" value="1"/>
</dbReference>
<dbReference type="Gene3D" id="3.40.50.2300">
    <property type="match status" value="1"/>
</dbReference>
<dbReference type="InterPro" id="IPR011006">
    <property type="entry name" value="CheY-like_superfamily"/>
</dbReference>
<comment type="caution">
    <text evidence="4">The sequence shown here is derived from an EMBL/GenBank/DDBJ whole genome shotgun (WGS) entry which is preliminary data.</text>
</comment>